<dbReference type="EMBL" id="FOBB01000002">
    <property type="protein sequence ID" value="SEL69302.1"/>
    <property type="molecule type" value="Genomic_DNA"/>
</dbReference>
<dbReference type="Proteomes" id="UP000198984">
    <property type="component" value="Unassembled WGS sequence"/>
</dbReference>
<name>A0A1H7S9K1_9BACT</name>
<dbReference type="PANTHER" id="PTHR32305:SF15">
    <property type="entry name" value="PROTEIN RHSA-RELATED"/>
    <property type="match status" value="1"/>
</dbReference>
<dbReference type="InterPro" id="IPR045619">
    <property type="entry name" value="DUF6443"/>
</dbReference>
<dbReference type="Gene3D" id="2.180.10.10">
    <property type="entry name" value="RHS repeat-associated core"/>
    <property type="match status" value="2"/>
</dbReference>
<accession>A0A1H7S9K1</accession>
<evidence type="ECO:0000259" key="2">
    <source>
        <dbReference type="Pfam" id="PF20041"/>
    </source>
</evidence>
<dbReference type="RefSeq" id="WP_089910908.1">
    <property type="nucleotide sequence ID" value="NZ_FOBB01000002.1"/>
</dbReference>
<dbReference type="Pfam" id="PF20041">
    <property type="entry name" value="DUF6443"/>
    <property type="match status" value="1"/>
</dbReference>
<reference evidence="3 4" key="1">
    <citation type="submission" date="2016-10" db="EMBL/GenBank/DDBJ databases">
        <authorList>
            <person name="de Groot N.N."/>
        </authorList>
    </citation>
    <scope>NUCLEOTIDE SEQUENCE [LARGE SCALE GENOMIC DNA]</scope>
    <source>
        <strain evidence="3 4">DSM 21039</strain>
    </source>
</reference>
<proteinExistence type="predicted"/>
<protein>
    <submittedName>
        <fullName evidence="3">RHS repeat-associated core domain-containing protein</fullName>
    </submittedName>
</protein>
<evidence type="ECO:0000313" key="3">
    <source>
        <dbReference type="EMBL" id="SEL69302.1"/>
    </source>
</evidence>
<sequence length="1481" mass="164175">MRSIISYILKAGAGLALLGISFSLSAQNKPDTSTRATATAVATPGAYTNTTINYIRTWEPSMPTSDPAAVTSSTDVNAVKQSTQYFDGLGRPLQAVTKAFTPGAKDLVEPVVYDVYGREQYKYLPYVPKTGNTGDGKFKTDPFNGQKAFYQDATLAPGAAGETIYYWQTEYEASPLNRVLKTYAPGNSWAKGNTRGDKPVELQYQVNSSADSVRIWDLPNTGNLPTSVNGRVYGAGQLLKNVTKDERGLRTIEYTNKLGQVVLKKVELLTGTTAAHVGWLCTYYVYDDIGNLRCIIPPKAVVNINTNWTIDVATAGELCFFYRYDGFNRMIIKKIPGADSTEMVYDVRDRLAFSRDGAQRQRGQWVANFYDSLNRQSMIGLYAAMISRDALQTSMNAASGNVQTITHSIPVITDLITANHDGRMRYVAGNSITFENGFDSGTGEMLVEIDPTAKQDTFIVVATNPLPGINTAAITPLIYTYYDNYNFTGAVTTGTADFSLPQAGTNPYYETNTAVTTQTKGLVTGERVKVLDGNNQWLTTTNFYNNKGRLIQTIADNISGSRDTLTTLYDFSGKMLSTYLRHRNAQSGLTPRTTVRTMTHYDAAGRVDSISKRLNDLDALKRTISLTAYDSIGQLKSKRLGVIGSGQLETLNYDYNIRGWLKGINKTYVNAAGTATNWFGQEYCYDYGFSTNQFNSNIAGVKWKSKSDSISRAYGYTYDNTNRLLGAEFNQVNKGASTWTKDKMDFSVSDLSYDANGNIQYMRRRGVNGTSIQTIDSLKYGYRPNSNKLSYVYDRKNSTTTQLGDFKEIANNETPDYSYDSSGNTISDANKNIPLIRYNYLNLPDSIEITGKGNIRYVYDAVGTKLRKIVTDRSFSPAKVTTTDYINGFVYQNDTLQFLSHEEGRVRAVYKAGQPVDYKYDYFIKDNLGNVRMVLTEQSDFTMYSATMESERAATESALFSNVDESRAAKPVGYPDDQVVVDTSTTDNQFVAKLNAREGGKKIGPAIVLRVMVGDTIQIGTRAFYKSIGPKDNHSASPEDMLAALVQAFTGSTGSGDMSHTDVDQLPAGSPLGKLTSNDFQRLKGKDTEENLLGRPKAYLSFALFDDQFNLVDENSGVRQVKSTPDELQTLAVDKMPIEKSGFLYVYTSNETPQDIYFDNIVVQNITGPLLEETHYYPFGLSMYGITRTAPGKLQNKYLFNGIEKVSDFDIQDYSAQYRALDPQIGRWLQIDPRAESFEDVTPYNHVLNDPINMSDPFGDDTVHVNDLPAVWPDFNTQEDIVALTGVVVTPSQAHTDYYFGPHIGYKVLAKQSWLGHFFNGDRNYGGRAVSTNGILEARRLPTMGIPNELVNAAGLEGGTGLLKVGNSFRRIIRSIDWSSRSVARAAKLLASGTRDVVVKTRAEAEELYLGLYHGKGFKNTTGMTATEAKRFFGKKGTYHWDDAVDEAGDLINHGANNPHAAMKHLQVHDERGIVYRIFFE</sequence>
<dbReference type="NCBIfam" id="TIGR03696">
    <property type="entry name" value="Rhs_assc_core"/>
    <property type="match status" value="1"/>
</dbReference>
<feature type="domain" description="DUF6443" evidence="2">
    <location>
        <begin position="56"/>
        <end position="195"/>
    </location>
</feature>
<keyword evidence="1" id="KW-0732">Signal</keyword>
<dbReference type="OrthoDB" id="976756at2"/>
<dbReference type="STRING" id="573321.SAMN04488505_102868"/>
<dbReference type="InterPro" id="IPR050708">
    <property type="entry name" value="T6SS_VgrG/RHS"/>
</dbReference>
<feature type="chain" id="PRO_5011462858" evidence="1">
    <location>
        <begin position="27"/>
        <end position="1481"/>
    </location>
</feature>
<organism evidence="3 4">
    <name type="scientific">Chitinophaga rupis</name>
    <dbReference type="NCBI Taxonomy" id="573321"/>
    <lineage>
        <taxon>Bacteria</taxon>
        <taxon>Pseudomonadati</taxon>
        <taxon>Bacteroidota</taxon>
        <taxon>Chitinophagia</taxon>
        <taxon>Chitinophagales</taxon>
        <taxon>Chitinophagaceae</taxon>
        <taxon>Chitinophaga</taxon>
    </lineage>
</organism>
<feature type="signal peptide" evidence="1">
    <location>
        <begin position="1"/>
        <end position="26"/>
    </location>
</feature>
<gene>
    <name evidence="3" type="ORF">SAMN04488505_102868</name>
</gene>
<dbReference type="PANTHER" id="PTHR32305">
    <property type="match status" value="1"/>
</dbReference>
<evidence type="ECO:0000256" key="1">
    <source>
        <dbReference type="SAM" id="SignalP"/>
    </source>
</evidence>
<evidence type="ECO:0000313" key="4">
    <source>
        <dbReference type="Proteomes" id="UP000198984"/>
    </source>
</evidence>
<dbReference type="InterPro" id="IPR022385">
    <property type="entry name" value="Rhs_assc_core"/>
</dbReference>
<keyword evidence="4" id="KW-1185">Reference proteome</keyword>